<dbReference type="OrthoDB" id="289304at2"/>
<keyword evidence="1" id="KW-0472">Membrane</keyword>
<dbReference type="EMBL" id="CP036263">
    <property type="protein sequence ID" value="QDS97343.1"/>
    <property type="molecule type" value="Genomic_DNA"/>
</dbReference>
<organism evidence="2 3">
    <name type="scientific">Adhaeretor mobilis</name>
    <dbReference type="NCBI Taxonomy" id="1930276"/>
    <lineage>
        <taxon>Bacteria</taxon>
        <taxon>Pseudomonadati</taxon>
        <taxon>Planctomycetota</taxon>
        <taxon>Planctomycetia</taxon>
        <taxon>Pirellulales</taxon>
        <taxon>Lacipirellulaceae</taxon>
        <taxon>Adhaeretor</taxon>
    </lineage>
</organism>
<dbReference type="Proteomes" id="UP000319852">
    <property type="component" value="Chromosome"/>
</dbReference>
<keyword evidence="1" id="KW-0812">Transmembrane</keyword>
<evidence type="ECO:0000256" key="1">
    <source>
        <dbReference type="SAM" id="Phobius"/>
    </source>
</evidence>
<evidence type="ECO:0000313" key="2">
    <source>
        <dbReference type="EMBL" id="QDS97343.1"/>
    </source>
</evidence>
<feature type="transmembrane region" description="Helical" evidence="1">
    <location>
        <begin position="12"/>
        <end position="36"/>
    </location>
</feature>
<dbReference type="AlphaFoldDB" id="A0A517MR30"/>
<proteinExistence type="predicted"/>
<reference evidence="2 3" key="1">
    <citation type="submission" date="2019-02" db="EMBL/GenBank/DDBJ databases">
        <title>Deep-cultivation of Planctomycetes and their phenomic and genomic characterization uncovers novel biology.</title>
        <authorList>
            <person name="Wiegand S."/>
            <person name="Jogler M."/>
            <person name="Boedeker C."/>
            <person name="Pinto D."/>
            <person name="Vollmers J."/>
            <person name="Rivas-Marin E."/>
            <person name="Kohn T."/>
            <person name="Peeters S.H."/>
            <person name="Heuer A."/>
            <person name="Rast P."/>
            <person name="Oberbeckmann S."/>
            <person name="Bunk B."/>
            <person name="Jeske O."/>
            <person name="Meyerdierks A."/>
            <person name="Storesund J.E."/>
            <person name="Kallscheuer N."/>
            <person name="Luecker S."/>
            <person name="Lage O.M."/>
            <person name="Pohl T."/>
            <person name="Merkel B.J."/>
            <person name="Hornburger P."/>
            <person name="Mueller R.-W."/>
            <person name="Bruemmer F."/>
            <person name="Labrenz M."/>
            <person name="Spormann A.M."/>
            <person name="Op den Camp H."/>
            <person name="Overmann J."/>
            <person name="Amann R."/>
            <person name="Jetten M.S.M."/>
            <person name="Mascher T."/>
            <person name="Medema M.H."/>
            <person name="Devos D.P."/>
            <person name="Kaster A.-K."/>
            <person name="Ovreas L."/>
            <person name="Rohde M."/>
            <person name="Galperin M.Y."/>
            <person name="Jogler C."/>
        </authorList>
    </citation>
    <scope>NUCLEOTIDE SEQUENCE [LARGE SCALE GENOMIC DNA]</scope>
    <source>
        <strain evidence="2 3">HG15A2</strain>
    </source>
</reference>
<accession>A0A517MR30</accession>
<gene>
    <name evidence="2" type="ORF">HG15A2_06040</name>
</gene>
<dbReference type="KEGG" id="amob:HG15A2_06040"/>
<feature type="transmembrane region" description="Helical" evidence="1">
    <location>
        <begin position="56"/>
        <end position="81"/>
    </location>
</feature>
<dbReference type="RefSeq" id="WP_145057645.1">
    <property type="nucleotide sequence ID" value="NZ_CP036263.1"/>
</dbReference>
<keyword evidence="3" id="KW-1185">Reference proteome</keyword>
<evidence type="ECO:0000313" key="3">
    <source>
        <dbReference type="Proteomes" id="UP000319852"/>
    </source>
</evidence>
<name>A0A517MR30_9BACT</name>
<protein>
    <submittedName>
        <fullName evidence="2">Uncharacterized protein</fullName>
    </submittedName>
</protein>
<keyword evidence="1" id="KW-1133">Transmembrane helix</keyword>
<sequence>MEWLFERMIELGAWFAFVLGVIFAGGALWNLLWWAIGLFGGEADLTFAEKMAFQQGLLITAAQAAIGFIFSAMALGVLACIDRYVFDVPEDQ</sequence>